<gene>
    <name evidence="3" type="ORF">JMJ56_23150</name>
</gene>
<dbReference type="InterPro" id="IPR027417">
    <property type="entry name" value="P-loop_NTPase"/>
</dbReference>
<evidence type="ECO:0000259" key="2">
    <source>
        <dbReference type="Pfam" id="PF13538"/>
    </source>
</evidence>
<dbReference type="CDD" id="cd18809">
    <property type="entry name" value="SF1_C_RecD"/>
    <property type="match status" value="1"/>
</dbReference>
<dbReference type="SUPFAM" id="SSF52540">
    <property type="entry name" value="P-loop containing nucleoside triphosphate hydrolases"/>
    <property type="match status" value="1"/>
</dbReference>
<dbReference type="InterPro" id="IPR027785">
    <property type="entry name" value="UvrD-like_helicase_C"/>
</dbReference>
<protein>
    <submittedName>
        <fullName evidence="3">AAA family ATPase</fullName>
    </submittedName>
</protein>
<dbReference type="RefSeq" id="WP_202834144.1">
    <property type="nucleotide sequence ID" value="NZ_JAETWB010000019.1"/>
</dbReference>
<organism evidence="3 4">
    <name type="scientific">Belnapia arida</name>
    <dbReference type="NCBI Taxonomy" id="2804533"/>
    <lineage>
        <taxon>Bacteria</taxon>
        <taxon>Pseudomonadati</taxon>
        <taxon>Pseudomonadota</taxon>
        <taxon>Alphaproteobacteria</taxon>
        <taxon>Acetobacterales</taxon>
        <taxon>Roseomonadaceae</taxon>
        <taxon>Belnapia</taxon>
    </lineage>
</organism>
<dbReference type="Pfam" id="PF13538">
    <property type="entry name" value="UvrD_C_2"/>
    <property type="match status" value="1"/>
</dbReference>
<evidence type="ECO:0000313" key="4">
    <source>
        <dbReference type="Proteomes" id="UP000660885"/>
    </source>
</evidence>
<name>A0ABS1U8B2_9PROT</name>
<keyword evidence="4" id="KW-1185">Reference proteome</keyword>
<dbReference type="PANTHER" id="PTHR43788">
    <property type="entry name" value="DNA2/NAM7 HELICASE FAMILY MEMBER"/>
    <property type="match status" value="1"/>
</dbReference>
<evidence type="ECO:0000313" key="3">
    <source>
        <dbReference type="EMBL" id="MBL6080915.1"/>
    </source>
</evidence>
<evidence type="ECO:0000256" key="1">
    <source>
        <dbReference type="SAM" id="MobiDB-lite"/>
    </source>
</evidence>
<dbReference type="Gene3D" id="3.40.50.300">
    <property type="entry name" value="P-loop containing nucleotide triphosphate hydrolases"/>
    <property type="match status" value="2"/>
</dbReference>
<accession>A0ABS1U8B2</accession>
<reference evidence="3 4" key="1">
    <citation type="submission" date="2021-01" db="EMBL/GenBank/DDBJ databases">
        <title>Belnapia mucosa sp. nov. and Belnapia arida sp. nov., isolated from the Tabernas Desert (Almeria, Spain).</title>
        <authorList>
            <person name="Molina-Menor E."/>
            <person name="Vidal-Verdu A."/>
            <person name="Calonge A."/>
            <person name="Satari L."/>
            <person name="Pereto J."/>
            <person name="Porcar M."/>
        </authorList>
    </citation>
    <scope>NUCLEOTIDE SEQUENCE [LARGE SCALE GENOMIC DNA]</scope>
    <source>
        <strain evidence="3 4">T18</strain>
    </source>
</reference>
<dbReference type="Proteomes" id="UP000660885">
    <property type="component" value="Unassembled WGS sequence"/>
</dbReference>
<sequence length="461" mass="49749">MTTEVLERSAPARRRRPHALLPPPCPAAPAFTPTALAFDAALATAGQAAVLAKLPAFFTNPSHRSFLLTGAAGTGKTWTTCEIVRALLAAGYRVIVTATTNKAVRVQRANASRVSCPRAREAFARTITISRFLHRKRLTHQSGNPSAREQRDLGLDADAVLRRRVYVPAGIASGEDTVVIVDEVSMLSPRDADLMVERCPKVLFIGDRHQLPPVAVPDWLGRQTPDAELTEVMRQAAGSGIALFGQAVRECGHAGALAAGPIDFSDVGDLRGRAWDKELGPDGLVGLDMILAHQNSTCGAANVMAVQARFPGWLPGDPPPVGAQLFSHEAYVVGERVVVGKACQLEVLEVLGDARSGWFSGWRLRLRNIDEGGEVVVPCLAAIFAGLAYQKTAREKGAIEHGMAEIGFGYALTVHKSQGSEWPNVLLIDDHHRARDGEQFRRWLYTGVTRAKSLLLYARAC</sequence>
<feature type="region of interest" description="Disordered" evidence="1">
    <location>
        <begin position="1"/>
        <end position="24"/>
    </location>
</feature>
<dbReference type="EMBL" id="JAETWB010000019">
    <property type="protein sequence ID" value="MBL6080915.1"/>
    <property type="molecule type" value="Genomic_DNA"/>
</dbReference>
<dbReference type="InterPro" id="IPR050534">
    <property type="entry name" value="Coronavir_polyprotein_1ab"/>
</dbReference>
<proteinExistence type="predicted"/>
<feature type="domain" description="UvrD-like helicase C-terminal" evidence="2">
    <location>
        <begin position="409"/>
        <end position="455"/>
    </location>
</feature>
<comment type="caution">
    <text evidence="3">The sequence shown here is derived from an EMBL/GenBank/DDBJ whole genome shotgun (WGS) entry which is preliminary data.</text>
</comment>
<dbReference type="Pfam" id="PF13604">
    <property type="entry name" value="AAA_30"/>
    <property type="match status" value="1"/>
</dbReference>